<reference evidence="3 4" key="1">
    <citation type="journal article" date="2023" name="Int. J. Syst. Evol. Microbiol.">
        <title>Methylocystis iwaonis sp. nov., a type II methane-oxidizing bacterium from surface soil of a rice paddy field in Japan, and emended description of the genus Methylocystis (ex Whittenbury et al. 1970) Bowman et al. 1993.</title>
        <authorList>
            <person name="Kaise H."/>
            <person name="Sawadogo J.B."/>
            <person name="Alam M.S."/>
            <person name="Ueno C."/>
            <person name="Dianou D."/>
            <person name="Shinjo R."/>
            <person name="Asakawa S."/>
        </authorList>
    </citation>
    <scope>NUCLEOTIDE SEQUENCE [LARGE SCALE GENOMIC DNA]</scope>
    <source>
        <strain evidence="3 4">SS37A-Re</strain>
    </source>
</reference>
<dbReference type="InterPro" id="IPR014729">
    <property type="entry name" value="Rossmann-like_a/b/a_fold"/>
</dbReference>
<protein>
    <submittedName>
        <fullName evidence="3">Universal stress protein UspA</fullName>
    </submittedName>
</protein>
<gene>
    <name evidence="3" type="ORF">SS37A_26020</name>
</gene>
<evidence type="ECO:0000313" key="3">
    <source>
        <dbReference type="EMBL" id="BDV35073.1"/>
    </source>
</evidence>
<dbReference type="EMBL" id="AP027142">
    <property type="protein sequence ID" value="BDV35073.1"/>
    <property type="molecule type" value="Genomic_DNA"/>
</dbReference>
<proteinExistence type="inferred from homology"/>
<dbReference type="InterPro" id="IPR006016">
    <property type="entry name" value="UspA"/>
</dbReference>
<dbReference type="RefSeq" id="WP_281928411.1">
    <property type="nucleotide sequence ID" value="NZ_AP027142.1"/>
</dbReference>
<evidence type="ECO:0000259" key="2">
    <source>
        <dbReference type="Pfam" id="PF00582"/>
    </source>
</evidence>
<dbReference type="SUPFAM" id="SSF52402">
    <property type="entry name" value="Adenine nucleotide alpha hydrolases-like"/>
    <property type="match status" value="1"/>
</dbReference>
<dbReference type="CDD" id="cd00293">
    <property type="entry name" value="USP-like"/>
    <property type="match status" value="1"/>
</dbReference>
<sequence length="140" mass="15614">MLTRLLVPLDLAEPQMTKLAVDYAETLAKAFDAEIRLINVQSLTPIKLLDYLPRDFDENIRRGFESELAQVAANIDRPAERISTVLLFGPVYQTVLAEAGRWGADLILLCSHRPDMDRFLIGSNASAIVRHAACPVLVLR</sequence>
<feature type="domain" description="UspA" evidence="2">
    <location>
        <begin position="1"/>
        <end position="140"/>
    </location>
</feature>
<dbReference type="Pfam" id="PF00582">
    <property type="entry name" value="Usp"/>
    <property type="match status" value="1"/>
</dbReference>
<accession>A0ABM8EAQ5</accession>
<dbReference type="PRINTS" id="PR01438">
    <property type="entry name" value="UNVRSLSTRESS"/>
</dbReference>
<dbReference type="Proteomes" id="UP001317629">
    <property type="component" value="Chromosome"/>
</dbReference>
<evidence type="ECO:0000313" key="4">
    <source>
        <dbReference type="Proteomes" id="UP001317629"/>
    </source>
</evidence>
<dbReference type="Gene3D" id="3.40.50.620">
    <property type="entry name" value="HUPs"/>
    <property type="match status" value="1"/>
</dbReference>
<keyword evidence="4" id="KW-1185">Reference proteome</keyword>
<evidence type="ECO:0000256" key="1">
    <source>
        <dbReference type="ARBA" id="ARBA00008791"/>
    </source>
</evidence>
<comment type="similarity">
    <text evidence="1">Belongs to the universal stress protein A family.</text>
</comment>
<name>A0ABM8EAQ5_9HYPH</name>
<dbReference type="PANTHER" id="PTHR46268">
    <property type="entry name" value="STRESS RESPONSE PROTEIN NHAX"/>
    <property type="match status" value="1"/>
</dbReference>
<organism evidence="3 4">
    <name type="scientific">Methylocystis iwaonis</name>
    <dbReference type="NCBI Taxonomy" id="2885079"/>
    <lineage>
        <taxon>Bacteria</taxon>
        <taxon>Pseudomonadati</taxon>
        <taxon>Pseudomonadota</taxon>
        <taxon>Alphaproteobacteria</taxon>
        <taxon>Hyphomicrobiales</taxon>
        <taxon>Methylocystaceae</taxon>
        <taxon>Methylocystis</taxon>
    </lineage>
</organism>
<dbReference type="InterPro" id="IPR006015">
    <property type="entry name" value="Universal_stress_UspA"/>
</dbReference>
<dbReference type="PANTHER" id="PTHR46268:SF6">
    <property type="entry name" value="UNIVERSAL STRESS PROTEIN UP12"/>
    <property type="match status" value="1"/>
</dbReference>